<keyword evidence="5" id="KW-1185">Reference proteome</keyword>
<dbReference type="Pfam" id="PF01522">
    <property type="entry name" value="Polysacc_deac_1"/>
    <property type="match status" value="1"/>
</dbReference>
<comment type="caution">
    <text evidence="4">The sequence shown here is derived from an EMBL/GenBank/DDBJ whole genome shotgun (WGS) entry which is preliminary data.</text>
</comment>
<dbReference type="EMBL" id="JAPFCC010000001">
    <property type="protein sequence ID" value="MCW7554941.1"/>
    <property type="molecule type" value="Genomic_DNA"/>
</dbReference>
<dbReference type="InterPro" id="IPR011330">
    <property type="entry name" value="Glyco_hydro/deAcase_b/a-brl"/>
</dbReference>
<dbReference type="InterPro" id="IPR051398">
    <property type="entry name" value="Polysacch_Deacetylase"/>
</dbReference>
<dbReference type="PANTHER" id="PTHR34216:SF3">
    <property type="entry name" value="POLY-BETA-1,6-N-ACETYL-D-GLUCOSAMINE N-DEACETYLASE"/>
    <property type="match status" value="1"/>
</dbReference>
<dbReference type="CDD" id="cd10918">
    <property type="entry name" value="CE4_NodB_like_5s_6s"/>
    <property type="match status" value="1"/>
</dbReference>
<evidence type="ECO:0000259" key="3">
    <source>
        <dbReference type="Pfam" id="PF01522"/>
    </source>
</evidence>
<keyword evidence="2" id="KW-0732">Signal</keyword>
<accession>A0ABT3MZZ1</accession>
<dbReference type="PANTHER" id="PTHR34216">
    <property type="match status" value="1"/>
</dbReference>
<dbReference type="RefSeq" id="WP_262564698.1">
    <property type="nucleotide sequence ID" value="NZ_JAPFCC010000001.1"/>
</dbReference>
<evidence type="ECO:0000256" key="2">
    <source>
        <dbReference type="ARBA" id="ARBA00022729"/>
    </source>
</evidence>
<evidence type="ECO:0000313" key="4">
    <source>
        <dbReference type="EMBL" id="MCW7554941.1"/>
    </source>
</evidence>
<dbReference type="InterPro" id="IPR002509">
    <property type="entry name" value="NODB_dom"/>
</dbReference>
<protein>
    <submittedName>
        <fullName evidence="4">Polysaccharide deacetylase family protein</fullName>
    </submittedName>
</protein>
<reference evidence="4 5" key="1">
    <citation type="submission" date="2022-10" db="EMBL/GenBank/DDBJ databases">
        <title>High-quality genome sequences of two octocoral-associated bacteria, Endozoicomonas euniceicola EF212 and Endozoicomonas gorgoniicola PS125.</title>
        <authorList>
            <person name="Chiou Y.-J."/>
            <person name="Chen Y.-H."/>
        </authorList>
    </citation>
    <scope>NUCLEOTIDE SEQUENCE [LARGE SCALE GENOMIC DNA]</scope>
    <source>
        <strain evidence="4 5">PS125</strain>
    </source>
</reference>
<feature type="domain" description="NodB homology" evidence="3">
    <location>
        <begin position="183"/>
        <end position="279"/>
    </location>
</feature>
<organism evidence="4 5">
    <name type="scientific">Endozoicomonas gorgoniicola</name>
    <dbReference type="NCBI Taxonomy" id="1234144"/>
    <lineage>
        <taxon>Bacteria</taxon>
        <taxon>Pseudomonadati</taxon>
        <taxon>Pseudomonadota</taxon>
        <taxon>Gammaproteobacteria</taxon>
        <taxon>Oceanospirillales</taxon>
        <taxon>Endozoicomonadaceae</taxon>
        <taxon>Endozoicomonas</taxon>
    </lineage>
</organism>
<dbReference type="SUPFAM" id="SSF88713">
    <property type="entry name" value="Glycoside hydrolase/deacetylase"/>
    <property type="match status" value="1"/>
</dbReference>
<sequence length="351" mass="40252">MLNRSIIFATDLFGTILCKSDFNSHVRKDNDIRTVFYHGIGMKSAPCMTYLNDEISEQAFTRQLDYLTRHYTVLSLQEAIKLIENNELPQDKPVCTISFDDGLKSVYTKAFPILKQKGVLFDVFLNTAVVDNNQLLWLHELNYLLSNFGAIETSKAFNKYIENNIEKAPSNARGIEIWCRQHCEYLYENKLLATLFRHFNLDATAIAQEQQMYLTWQQVDEMSQYGAGFYSHTHQHHPLNAFSGTEHAEREITLARDIMMQHGKSGDFVSFPFGMEVDYGKANIHNALQAGHKYAVEVGDGINSRERILEQRIMSRVELGNVSGDDGHLYSAIELRPVIKSRLKAIKGWLR</sequence>
<dbReference type="Proteomes" id="UP001209854">
    <property type="component" value="Unassembled WGS sequence"/>
</dbReference>
<proteinExistence type="predicted"/>
<dbReference type="Gene3D" id="3.20.20.370">
    <property type="entry name" value="Glycoside hydrolase/deacetylase"/>
    <property type="match status" value="1"/>
</dbReference>
<name>A0ABT3MZZ1_9GAMM</name>
<evidence type="ECO:0000256" key="1">
    <source>
        <dbReference type="ARBA" id="ARBA00004613"/>
    </source>
</evidence>
<comment type="subcellular location">
    <subcellularLocation>
        <location evidence="1">Secreted</location>
    </subcellularLocation>
</comment>
<gene>
    <name evidence="4" type="ORF">NX722_20420</name>
</gene>
<evidence type="ECO:0000313" key="5">
    <source>
        <dbReference type="Proteomes" id="UP001209854"/>
    </source>
</evidence>